<dbReference type="PRINTS" id="PR00792">
    <property type="entry name" value="PEPSIN"/>
</dbReference>
<feature type="chain" id="PRO_5042538473" description="candidapepsin" evidence="15">
    <location>
        <begin position="17"/>
        <end position="511"/>
    </location>
</feature>
<gene>
    <name evidence="17" type="ORF">KGF56_000860</name>
</gene>
<keyword evidence="5" id="KW-0964">Secreted</keyword>
<evidence type="ECO:0000256" key="3">
    <source>
        <dbReference type="ARBA" id="ARBA00007447"/>
    </source>
</evidence>
<dbReference type="InterPro" id="IPR001969">
    <property type="entry name" value="Aspartic_peptidase_AS"/>
</dbReference>
<evidence type="ECO:0000256" key="10">
    <source>
        <dbReference type="ARBA" id="ARBA00023145"/>
    </source>
</evidence>
<feature type="active site" evidence="12">
    <location>
        <position position="165"/>
    </location>
</feature>
<dbReference type="PANTHER" id="PTHR47966">
    <property type="entry name" value="BETA-SITE APP-CLEAVING ENZYME, ISOFORM A-RELATED"/>
    <property type="match status" value="1"/>
</dbReference>
<evidence type="ECO:0000256" key="9">
    <source>
        <dbReference type="ARBA" id="ARBA00022801"/>
    </source>
</evidence>
<evidence type="ECO:0000256" key="7">
    <source>
        <dbReference type="ARBA" id="ARBA00022729"/>
    </source>
</evidence>
<evidence type="ECO:0000256" key="12">
    <source>
        <dbReference type="PIRSR" id="PIRSR601461-1"/>
    </source>
</evidence>
<evidence type="ECO:0000256" key="8">
    <source>
        <dbReference type="ARBA" id="ARBA00022750"/>
    </source>
</evidence>
<dbReference type="InterPro" id="IPR001461">
    <property type="entry name" value="Aspartic_peptidase_A1"/>
</dbReference>
<dbReference type="Gene3D" id="2.40.70.10">
    <property type="entry name" value="Acid Proteases"/>
    <property type="match status" value="2"/>
</dbReference>
<dbReference type="PANTHER" id="PTHR47966:SF65">
    <property type="entry name" value="ASPARTIC-TYPE ENDOPEPTIDASE"/>
    <property type="match status" value="1"/>
</dbReference>
<feature type="active site" evidence="12">
    <location>
        <position position="387"/>
    </location>
</feature>
<comment type="similarity">
    <text evidence="3 14">Belongs to the peptidase A1 family.</text>
</comment>
<dbReference type="CDD" id="cd05474">
    <property type="entry name" value="SAP_like"/>
    <property type="match status" value="1"/>
</dbReference>
<dbReference type="RefSeq" id="XP_049182124.1">
    <property type="nucleotide sequence ID" value="XM_049326813.1"/>
</dbReference>
<dbReference type="PROSITE" id="PS51767">
    <property type="entry name" value="PEPTIDASE_A1"/>
    <property type="match status" value="1"/>
</dbReference>
<dbReference type="GO" id="GO:0004190">
    <property type="term" value="F:aspartic-type endopeptidase activity"/>
    <property type="evidence" value="ECO:0007669"/>
    <property type="project" value="UniProtKB-KW"/>
</dbReference>
<dbReference type="AlphaFoldDB" id="A0AAI9T0J3"/>
<feature type="signal peptide" evidence="15">
    <location>
        <begin position="1"/>
        <end position="16"/>
    </location>
</feature>
<feature type="domain" description="Peptidase A1" evidence="16">
    <location>
        <begin position="147"/>
        <end position="497"/>
    </location>
</feature>
<evidence type="ECO:0000256" key="15">
    <source>
        <dbReference type="SAM" id="SignalP"/>
    </source>
</evidence>
<feature type="disulfide bond" evidence="13">
    <location>
        <begin position="423"/>
        <end position="463"/>
    </location>
</feature>
<evidence type="ECO:0000256" key="6">
    <source>
        <dbReference type="ARBA" id="ARBA00022670"/>
    </source>
</evidence>
<proteinExistence type="inferred from homology"/>
<dbReference type="InterPro" id="IPR033876">
    <property type="entry name" value="SAP-like"/>
</dbReference>
<dbReference type="EC" id="3.4.23.24" evidence="4"/>
<evidence type="ECO:0000256" key="5">
    <source>
        <dbReference type="ARBA" id="ARBA00022525"/>
    </source>
</evidence>
<comment type="caution">
    <text evidence="17">The sequence shown here is derived from an EMBL/GenBank/DDBJ whole genome shotgun (WGS) entry which is preliminary data.</text>
</comment>
<dbReference type="GO" id="GO:0005576">
    <property type="term" value="C:extracellular region"/>
    <property type="evidence" value="ECO:0007669"/>
    <property type="project" value="UniProtKB-SubCell"/>
</dbReference>
<dbReference type="SUPFAM" id="SSF50630">
    <property type="entry name" value="Acid proteases"/>
    <property type="match status" value="1"/>
</dbReference>
<keyword evidence="11 13" id="KW-1015">Disulfide bond</keyword>
<dbReference type="GeneID" id="73378477"/>
<comment type="subcellular location">
    <subcellularLocation>
        <location evidence="2">Secreted</location>
    </subcellularLocation>
</comment>
<evidence type="ECO:0000259" key="16">
    <source>
        <dbReference type="PROSITE" id="PS51767"/>
    </source>
</evidence>
<evidence type="ECO:0000256" key="11">
    <source>
        <dbReference type="ARBA" id="ARBA00023157"/>
    </source>
</evidence>
<evidence type="ECO:0000256" key="14">
    <source>
        <dbReference type="RuleBase" id="RU000454"/>
    </source>
</evidence>
<evidence type="ECO:0000256" key="1">
    <source>
        <dbReference type="ARBA" id="ARBA00001675"/>
    </source>
</evidence>
<dbReference type="EMBL" id="JAHUZD010000024">
    <property type="protein sequence ID" value="KAI3406379.2"/>
    <property type="molecule type" value="Genomic_DNA"/>
</dbReference>
<evidence type="ECO:0000256" key="4">
    <source>
        <dbReference type="ARBA" id="ARBA00013207"/>
    </source>
</evidence>
<evidence type="ECO:0000313" key="18">
    <source>
        <dbReference type="Proteomes" id="UP001202479"/>
    </source>
</evidence>
<evidence type="ECO:0000256" key="13">
    <source>
        <dbReference type="PIRSR" id="PIRSR601461-2"/>
    </source>
</evidence>
<accession>A0AAI9T0J3</accession>
<keyword evidence="10" id="KW-0865">Zymogen</keyword>
<protein>
    <recommendedName>
        <fullName evidence="4">candidapepsin</fullName>
        <ecNumber evidence="4">3.4.23.24</ecNumber>
    </recommendedName>
</protein>
<name>A0AAI9T0J3_9ASCO</name>
<keyword evidence="8 14" id="KW-0064">Aspartyl protease</keyword>
<dbReference type="InterPro" id="IPR021109">
    <property type="entry name" value="Peptidase_aspartic_dom_sf"/>
</dbReference>
<dbReference type="GO" id="GO:0006508">
    <property type="term" value="P:proteolysis"/>
    <property type="evidence" value="ECO:0007669"/>
    <property type="project" value="UniProtKB-KW"/>
</dbReference>
<dbReference type="Proteomes" id="UP001202479">
    <property type="component" value="Unassembled WGS sequence"/>
</dbReference>
<keyword evidence="9 14" id="KW-0378">Hydrolase</keyword>
<dbReference type="Pfam" id="PF00026">
    <property type="entry name" value="Asp"/>
    <property type="match status" value="1"/>
</dbReference>
<sequence>MQIQILVLLLSSTVFAYIGDGFISVPVNKVKSSSGLVHFPNRLPIFKKDIVDKQVGKIFTPFFGNSGFELNLSLEKGKISQSLHSFGDNTGCGESSGFGIKTKSAKFSASFNLRREEPVSNDTSSSSSNGQGTGAFFLDAHNEQILYYTTLSIGNPGQELSVMIDTGSSDLWVVGTQNPNCDFNGGSSECSKYGSFDKLKSSTFTPKDDVFELNYFDGSIAEGLYCYDDIEFVKDFALTNATFAVVENTTSNMGVFGVGYPEIEATPNKYTNTLFLMKEQNLIARAAFSLYLDEANAEQGYVLFGGVDYAKFSGELVAIDIVQDDGKYTYLQIPLSHVAASLNNYTDAYSTPSVDGTNVPKVGAAIYNGTDSFNGGIDLGNQAVLLDSGTTYSYLPQQQVESILGLFGNVTYNDDLKAYNVPCWIGNPSNYFQFNFNQEKDINVPISEFVIEVGVNSAGVPQCVFGILPGSMSILGDNVMRSVYAIFDLDANVISIAQAAYNNEHRVVTLE</sequence>
<dbReference type="PROSITE" id="PS00141">
    <property type="entry name" value="ASP_PROTEASE"/>
    <property type="match status" value="2"/>
</dbReference>
<evidence type="ECO:0000313" key="17">
    <source>
        <dbReference type="EMBL" id="KAI3406379.2"/>
    </source>
</evidence>
<keyword evidence="6 14" id="KW-0645">Protease</keyword>
<keyword evidence="18" id="KW-1185">Reference proteome</keyword>
<organism evidence="17 18">
    <name type="scientific">Candida oxycetoniae</name>
    <dbReference type="NCBI Taxonomy" id="497107"/>
    <lineage>
        <taxon>Eukaryota</taxon>
        <taxon>Fungi</taxon>
        <taxon>Dikarya</taxon>
        <taxon>Ascomycota</taxon>
        <taxon>Saccharomycotina</taxon>
        <taxon>Pichiomycetes</taxon>
        <taxon>Debaryomycetaceae</taxon>
        <taxon>Candida/Lodderomyces clade</taxon>
        <taxon>Candida</taxon>
    </lineage>
</organism>
<evidence type="ECO:0000256" key="2">
    <source>
        <dbReference type="ARBA" id="ARBA00004613"/>
    </source>
</evidence>
<dbReference type="InterPro" id="IPR033121">
    <property type="entry name" value="PEPTIDASE_A1"/>
</dbReference>
<reference evidence="17" key="1">
    <citation type="journal article" date="2022" name="DNA Res.">
        <title>Genome analysis of five recently described species of the CUG-Ser clade uncovers Candida theae as a new hybrid lineage with pathogenic potential in the Candida parapsilosis species complex.</title>
        <authorList>
            <person name="Mixao V."/>
            <person name="Del Olmo V."/>
            <person name="Hegedusova E."/>
            <person name="Saus E."/>
            <person name="Pryszcz L."/>
            <person name="Cillingova A."/>
            <person name="Nosek J."/>
            <person name="Gabaldon T."/>
        </authorList>
    </citation>
    <scope>NUCLEOTIDE SEQUENCE</scope>
    <source>
        <strain evidence="17">CBS 10844</strain>
    </source>
</reference>
<keyword evidence="7 15" id="KW-0732">Signal</keyword>
<comment type="catalytic activity">
    <reaction evidence="1">
        <text>Preferential cleavage at the carboxyl of hydrophobic amino acids, but fails to cleave 15-Leu-|-Tyr-16, 16-Tyr-|-Leu-17 and 24-Phe-|-Phe-25 of insulin B chain. Activates trypsinogen, and degrades keratin.</text>
        <dbReference type="EC" id="3.4.23.24"/>
    </reaction>
</comment>